<evidence type="ECO:0000313" key="4">
    <source>
        <dbReference type="Proteomes" id="UP000011715"/>
    </source>
</evidence>
<gene>
    <name evidence="2" type="ORF">MAPG_02488</name>
</gene>
<reference evidence="2" key="2">
    <citation type="submission" date="2010-05" db="EMBL/GenBank/DDBJ databases">
        <title>The Genome Sequence of Magnaporthe poae strain ATCC 64411.</title>
        <authorList>
            <consortium name="The Broad Institute Genome Sequencing Platform"/>
            <consortium name="Broad Institute Genome Sequencing Center for Infectious Disease"/>
            <person name="Ma L.-J."/>
            <person name="Dead R."/>
            <person name="Young S."/>
            <person name="Zeng Q."/>
            <person name="Koehrsen M."/>
            <person name="Alvarado L."/>
            <person name="Berlin A."/>
            <person name="Chapman S.B."/>
            <person name="Chen Z."/>
            <person name="Freedman E."/>
            <person name="Gellesch M."/>
            <person name="Goldberg J."/>
            <person name="Griggs A."/>
            <person name="Gujja S."/>
            <person name="Heilman E.R."/>
            <person name="Heiman D."/>
            <person name="Hepburn T."/>
            <person name="Howarth C."/>
            <person name="Jen D."/>
            <person name="Larson L."/>
            <person name="Mehta T."/>
            <person name="Neiman D."/>
            <person name="Pearson M."/>
            <person name="Roberts A."/>
            <person name="Saif S."/>
            <person name="Shea T."/>
            <person name="Shenoy N."/>
            <person name="Sisk P."/>
            <person name="Stolte C."/>
            <person name="Sykes S."/>
            <person name="Walk T."/>
            <person name="White J."/>
            <person name="Yandava C."/>
            <person name="Haas B."/>
            <person name="Nusbaum C."/>
            <person name="Birren B."/>
        </authorList>
    </citation>
    <scope>NUCLEOTIDE SEQUENCE</scope>
    <source>
        <strain evidence="2">ATCC 64411</strain>
    </source>
</reference>
<accession>A0A0C4DRI0</accession>
<dbReference type="OrthoDB" id="3467153at2759"/>
<evidence type="ECO:0000313" key="2">
    <source>
        <dbReference type="EMBL" id="KLU83428.1"/>
    </source>
</evidence>
<feature type="signal peptide" evidence="1">
    <location>
        <begin position="1"/>
        <end position="22"/>
    </location>
</feature>
<dbReference type="VEuPathDB" id="FungiDB:MAPG_02488"/>
<dbReference type="EMBL" id="GL876967">
    <property type="protein sequence ID" value="KLU83428.1"/>
    <property type="molecule type" value="Genomic_DNA"/>
</dbReference>
<name>A0A0C4DRI0_MAGP6</name>
<reference evidence="2" key="3">
    <citation type="submission" date="2011-03" db="EMBL/GenBank/DDBJ databases">
        <title>Annotation of Magnaporthe poae ATCC 64411.</title>
        <authorList>
            <person name="Ma L.-J."/>
            <person name="Dead R."/>
            <person name="Young S.K."/>
            <person name="Zeng Q."/>
            <person name="Gargeya S."/>
            <person name="Fitzgerald M."/>
            <person name="Haas B."/>
            <person name="Abouelleil A."/>
            <person name="Alvarado L."/>
            <person name="Arachchi H.M."/>
            <person name="Berlin A."/>
            <person name="Brown A."/>
            <person name="Chapman S.B."/>
            <person name="Chen Z."/>
            <person name="Dunbar C."/>
            <person name="Freedman E."/>
            <person name="Gearin G."/>
            <person name="Gellesch M."/>
            <person name="Goldberg J."/>
            <person name="Griggs A."/>
            <person name="Gujja S."/>
            <person name="Heiman D."/>
            <person name="Howarth C."/>
            <person name="Larson L."/>
            <person name="Lui A."/>
            <person name="MacDonald P.J.P."/>
            <person name="Mehta T."/>
            <person name="Montmayeur A."/>
            <person name="Murphy C."/>
            <person name="Neiman D."/>
            <person name="Pearson M."/>
            <person name="Priest M."/>
            <person name="Roberts A."/>
            <person name="Saif S."/>
            <person name="Shea T."/>
            <person name="Shenoy N."/>
            <person name="Sisk P."/>
            <person name="Stolte C."/>
            <person name="Sykes S."/>
            <person name="Yandava C."/>
            <person name="Wortman J."/>
            <person name="Nusbaum C."/>
            <person name="Birren B."/>
        </authorList>
    </citation>
    <scope>NUCLEOTIDE SEQUENCE</scope>
    <source>
        <strain evidence="2">ATCC 64411</strain>
    </source>
</reference>
<dbReference type="EMBL" id="ADBL01000621">
    <property type="status" value="NOT_ANNOTATED_CDS"/>
    <property type="molecule type" value="Genomic_DNA"/>
</dbReference>
<reference evidence="4" key="1">
    <citation type="submission" date="2010-05" db="EMBL/GenBank/DDBJ databases">
        <title>The genome sequence of Magnaporthe poae strain ATCC 64411.</title>
        <authorList>
            <person name="Ma L.-J."/>
            <person name="Dead R."/>
            <person name="Young S."/>
            <person name="Zeng Q."/>
            <person name="Koehrsen M."/>
            <person name="Alvarado L."/>
            <person name="Berlin A."/>
            <person name="Chapman S.B."/>
            <person name="Chen Z."/>
            <person name="Freedman E."/>
            <person name="Gellesch M."/>
            <person name="Goldberg J."/>
            <person name="Griggs A."/>
            <person name="Gujja S."/>
            <person name="Heilman E.R."/>
            <person name="Heiman D."/>
            <person name="Hepburn T."/>
            <person name="Howarth C."/>
            <person name="Jen D."/>
            <person name="Larson L."/>
            <person name="Mehta T."/>
            <person name="Neiman D."/>
            <person name="Pearson M."/>
            <person name="Roberts A."/>
            <person name="Saif S."/>
            <person name="Shea T."/>
            <person name="Shenoy N."/>
            <person name="Sisk P."/>
            <person name="Stolte C."/>
            <person name="Sykes S."/>
            <person name="Walk T."/>
            <person name="White J."/>
            <person name="Yandava C."/>
            <person name="Haas B."/>
            <person name="Nusbaum C."/>
            <person name="Birren B."/>
        </authorList>
    </citation>
    <scope>NUCLEOTIDE SEQUENCE [LARGE SCALE GENOMIC DNA]</scope>
    <source>
        <strain evidence="4">ATCC 64411 / 73-15</strain>
    </source>
</reference>
<keyword evidence="4" id="KW-1185">Reference proteome</keyword>
<dbReference type="OMA" id="NGSTWRN"/>
<dbReference type="EnsemblFungi" id="MAPG_02488T0">
    <property type="protein sequence ID" value="MAPG_02488T0"/>
    <property type="gene ID" value="MAPG_02488"/>
</dbReference>
<keyword evidence="1" id="KW-0732">Signal</keyword>
<proteinExistence type="predicted"/>
<dbReference type="eggNOG" id="ENOG502S450">
    <property type="taxonomic scope" value="Eukaryota"/>
</dbReference>
<sequence>MRAAFSPSVALLLLLGAGSAAAAPQPQNPSLAQFEERFVNSLPYGDGGATTKFTLPELSRPLDLEPWYLECIPWYDRTKREIRIYFPAEGALLARGAGADFVEADAMGQVQGINEVLKRELDGEKGMAVLGRRVSEQGAGVEGNKIRDGVIYLAEPALPVRSFSDGRTAIYDFGIKSLRHDDHGQDDHHGHGKREDDGKKGCLQNHNGINCSLAYRISNGRCPMNAKTCMDYNGFKTDCKKGTTTKFGIPTLSKAIKFLGSDCSVSMARGHCWNEVM</sequence>
<protein>
    <submittedName>
        <fullName evidence="2 3">Uncharacterized protein</fullName>
    </submittedName>
</protein>
<reference evidence="3" key="5">
    <citation type="submission" date="2015-06" db="UniProtKB">
        <authorList>
            <consortium name="EnsemblFungi"/>
        </authorList>
    </citation>
    <scope>IDENTIFICATION</scope>
    <source>
        <strain evidence="3">ATCC 64411</strain>
    </source>
</reference>
<evidence type="ECO:0000313" key="3">
    <source>
        <dbReference type="EnsemblFungi" id="MAPG_02488T0"/>
    </source>
</evidence>
<feature type="chain" id="PRO_5009385253" evidence="1">
    <location>
        <begin position="23"/>
        <end position="277"/>
    </location>
</feature>
<dbReference type="Proteomes" id="UP000011715">
    <property type="component" value="Unassembled WGS sequence"/>
</dbReference>
<dbReference type="AlphaFoldDB" id="A0A0C4DRI0"/>
<evidence type="ECO:0000256" key="1">
    <source>
        <dbReference type="SAM" id="SignalP"/>
    </source>
</evidence>
<reference evidence="3" key="4">
    <citation type="journal article" date="2015" name="G3 (Bethesda)">
        <title>Genome sequences of three phytopathogenic species of the Magnaporthaceae family of fungi.</title>
        <authorList>
            <person name="Okagaki L.H."/>
            <person name="Nunes C.C."/>
            <person name="Sailsbery J."/>
            <person name="Clay B."/>
            <person name="Brown D."/>
            <person name="John T."/>
            <person name="Oh Y."/>
            <person name="Young N."/>
            <person name="Fitzgerald M."/>
            <person name="Haas B.J."/>
            <person name="Zeng Q."/>
            <person name="Young S."/>
            <person name="Adiconis X."/>
            <person name="Fan L."/>
            <person name="Levin J.Z."/>
            <person name="Mitchell T.K."/>
            <person name="Okubara P.A."/>
            <person name="Farman M.L."/>
            <person name="Kohn L.M."/>
            <person name="Birren B."/>
            <person name="Ma L.-J."/>
            <person name="Dean R.A."/>
        </authorList>
    </citation>
    <scope>NUCLEOTIDE SEQUENCE</scope>
    <source>
        <strain evidence="3">ATCC 64411 / 73-15</strain>
    </source>
</reference>
<organism evidence="3 4">
    <name type="scientific">Magnaporthiopsis poae (strain ATCC 64411 / 73-15)</name>
    <name type="common">Kentucky bluegrass fungus</name>
    <name type="synonym">Magnaporthe poae</name>
    <dbReference type="NCBI Taxonomy" id="644358"/>
    <lineage>
        <taxon>Eukaryota</taxon>
        <taxon>Fungi</taxon>
        <taxon>Dikarya</taxon>
        <taxon>Ascomycota</taxon>
        <taxon>Pezizomycotina</taxon>
        <taxon>Sordariomycetes</taxon>
        <taxon>Sordariomycetidae</taxon>
        <taxon>Magnaporthales</taxon>
        <taxon>Magnaporthaceae</taxon>
        <taxon>Magnaporthiopsis</taxon>
    </lineage>
</organism>